<dbReference type="EMBL" id="PGEX01000001">
    <property type="protein sequence ID" value="PJJ42835.1"/>
    <property type="molecule type" value="Genomic_DNA"/>
</dbReference>
<evidence type="ECO:0000256" key="4">
    <source>
        <dbReference type="ARBA" id="ARBA00022692"/>
    </source>
</evidence>
<keyword evidence="3" id="KW-1003">Cell membrane</keyword>
<comment type="similarity">
    <text evidence="2">Belongs to the polysaccharide synthase family.</text>
</comment>
<dbReference type="InterPro" id="IPR050833">
    <property type="entry name" value="Poly_Biosynth_Transport"/>
</dbReference>
<dbReference type="CDD" id="cd13127">
    <property type="entry name" value="MATE_tuaB_like"/>
    <property type="match status" value="1"/>
</dbReference>
<evidence type="ECO:0000256" key="1">
    <source>
        <dbReference type="ARBA" id="ARBA00004651"/>
    </source>
</evidence>
<feature type="transmembrane region" description="Helical" evidence="7">
    <location>
        <begin position="203"/>
        <end position="224"/>
    </location>
</feature>
<keyword evidence="5 7" id="KW-1133">Transmembrane helix</keyword>
<reference evidence="8 9" key="1">
    <citation type="submission" date="2017-11" db="EMBL/GenBank/DDBJ databases">
        <title>Animal gut microbial communities from fecal samples from Wisconsin, USA.</title>
        <authorList>
            <person name="Neumann A."/>
        </authorList>
    </citation>
    <scope>NUCLEOTIDE SEQUENCE [LARGE SCALE GENOMIC DNA]</scope>
    <source>
        <strain evidence="8 9">UWS3</strain>
    </source>
</reference>
<feature type="transmembrane region" description="Helical" evidence="7">
    <location>
        <begin position="41"/>
        <end position="67"/>
    </location>
</feature>
<feature type="transmembrane region" description="Helical" evidence="7">
    <location>
        <begin position="151"/>
        <end position="183"/>
    </location>
</feature>
<accession>A0A2M9AAU0</accession>
<comment type="subcellular location">
    <subcellularLocation>
        <location evidence="1">Cell membrane</location>
        <topology evidence="1">Multi-pass membrane protein</topology>
    </subcellularLocation>
</comment>
<evidence type="ECO:0000256" key="7">
    <source>
        <dbReference type="SAM" id="Phobius"/>
    </source>
</evidence>
<evidence type="ECO:0000256" key="5">
    <source>
        <dbReference type="ARBA" id="ARBA00022989"/>
    </source>
</evidence>
<gene>
    <name evidence="8" type="ORF">BGX16_2886</name>
</gene>
<dbReference type="GO" id="GO:0005886">
    <property type="term" value="C:plasma membrane"/>
    <property type="evidence" value="ECO:0007669"/>
    <property type="project" value="UniProtKB-SubCell"/>
</dbReference>
<organism evidence="8 9">
    <name type="scientific">Hallerella succinigenes</name>
    <dbReference type="NCBI Taxonomy" id="1896222"/>
    <lineage>
        <taxon>Bacteria</taxon>
        <taxon>Pseudomonadati</taxon>
        <taxon>Fibrobacterota</taxon>
        <taxon>Fibrobacteria</taxon>
        <taxon>Fibrobacterales</taxon>
        <taxon>Fibrobacteraceae</taxon>
        <taxon>Hallerella</taxon>
    </lineage>
</organism>
<protein>
    <submittedName>
        <fullName evidence="8">O-antigen/teichoic acid export membrane protein</fullName>
    </submittedName>
</protein>
<keyword evidence="9" id="KW-1185">Reference proteome</keyword>
<feature type="transmembrane region" description="Helical" evidence="7">
    <location>
        <begin position="290"/>
        <end position="312"/>
    </location>
</feature>
<name>A0A2M9AAU0_9BACT</name>
<dbReference type="Pfam" id="PF13440">
    <property type="entry name" value="Polysacc_synt_3"/>
    <property type="match status" value="1"/>
</dbReference>
<dbReference type="OrthoDB" id="9770347at2"/>
<dbReference type="PANTHER" id="PTHR30250:SF10">
    <property type="entry name" value="LIPOPOLYSACCHARIDE BIOSYNTHESIS PROTEIN WZXC"/>
    <property type="match status" value="1"/>
</dbReference>
<feature type="transmembrane region" description="Helical" evidence="7">
    <location>
        <begin position="7"/>
        <end position="29"/>
    </location>
</feature>
<dbReference type="PANTHER" id="PTHR30250">
    <property type="entry name" value="PST FAMILY PREDICTED COLANIC ACID TRANSPORTER"/>
    <property type="match status" value="1"/>
</dbReference>
<feature type="transmembrane region" description="Helical" evidence="7">
    <location>
        <begin position="405"/>
        <end position="427"/>
    </location>
</feature>
<feature type="transmembrane region" description="Helical" evidence="7">
    <location>
        <begin position="377"/>
        <end position="398"/>
    </location>
</feature>
<dbReference type="RefSeq" id="WP_100426670.1">
    <property type="nucleotide sequence ID" value="NZ_PGEX01000001.1"/>
</dbReference>
<feature type="transmembrane region" description="Helical" evidence="7">
    <location>
        <begin position="113"/>
        <end position="130"/>
    </location>
</feature>
<comment type="caution">
    <text evidence="8">The sequence shown here is derived from an EMBL/GenBank/DDBJ whole genome shotgun (WGS) entry which is preliminary data.</text>
</comment>
<evidence type="ECO:0000313" key="8">
    <source>
        <dbReference type="EMBL" id="PJJ42835.1"/>
    </source>
</evidence>
<evidence type="ECO:0000256" key="3">
    <source>
        <dbReference type="ARBA" id="ARBA00022475"/>
    </source>
</evidence>
<feature type="transmembrane region" description="Helical" evidence="7">
    <location>
        <begin position="348"/>
        <end position="371"/>
    </location>
</feature>
<evidence type="ECO:0000256" key="2">
    <source>
        <dbReference type="ARBA" id="ARBA00007430"/>
    </source>
</evidence>
<dbReference type="Proteomes" id="UP000231134">
    <property type="component" value="Unassembled WGS sequence"/>
</dbReference>
<proteinExistence type="inferred from homology"/>
<sequence length="486" mass="54103">MSNKEVFFKGISTQTLITLVMGIMEVFVFSMMSRFLSKSEFGYFAALTGIITVCTSITEAGLGAAIIQKKDAQTSFVATVFSLSWLMGIVGTLLIFVFAPVISLVIADETLTTPLRIMSVNIFFACILSVKRSLLIKKLDFKKVGMYNISAYSLSAAIGITLAYLGFGLYAVIAVSVLNLFFFNILLYCRRGEVPKFAFDRSQISSIFSFGGWLTAGVIVNNLTQQMDRLFLSKWLSVTALGSYNRPAGFVSNITTRINGIFDTVLFPMLSKAQDDEKKIKTVFVKAVKLLNSFSVVLFAIFFFNAELIISIFFGSNWINLVPVMQIVSIYVIFNIDSRLVDCYFRSLAMVDLGFKLRVCSALITFIGLYIGSEFDILGVAIGLVVSNILTVFLKVSFLSRRLKISIISVFASMFLACKPILLLGLIGYVNLLFFNHGIVQQIVFATLYAFIILSMFLFFPNMVGSEYAETVYPSVKTKILRKFCK</sequence>
<keyword evidence="4 7" id="KW-0812">Transmembrane</keyword>
<evidence type="ECO:0000256" key="6">
    <source>
        <dbReference type="ARBA" id="ARBA00023136"/>
    </source>
</evidence>
<feature type="transmembrane region" description="Helical" evidence="7">
    <location>
        <begin position="439"/>
        <end position="460"/>
    </location>
</feature>
<feature type="transmembrane region" description="Helical" evidence="7">
    <location>
        <begin position="318"/>
        <end position="336"/>
    </location>
</feature>
<evidence type="ECO:0000313" key="9">
    <source>
        <dbReference type="Proteomes" id="UP000231134"/>
    </source>
</evidence>
<keyword evidence="6 7" id="KW-0472">Membrane</keyword>
<feature type="transmembrane region" description="Helical" evidence="7">
    <location>
        <begin position="79"/>
        <end position="107"/>
    </location>
</feature>
<dbReference type="AlphaFoldDB" id="A0A2M9AAU0"/>